<dbReference type="EMBL" id="CP116346">
    <property type="protein sequence ID" value="WIT10672.1"/>
    <property type="molecule type" value="Genomic_DNA"/>
</dbReference>
<dbReference type="Proteomes" id="UP001177769">
    <property type="component" value="Chromosome"/>
</dbReference>
<reference evidence="2" key="1">
    <citation type="submission" date="2023-01" db="EMBL/GenBank/DDBJ databases">
        <title>Whole genome sequence of Paucibacter sp. S2-9 isolated from pond sediment.</title>
        <authorList>
            <person name="Jung J.Y."/>
        </authorList>
    </citation>
    <scope>NUCLEOTIDE SEQUENCE</scope>
    <source>
        <strain evidence="2">S2-9</strain>
    </source>
</reference>
<evidence type="ECO:0000313" key="3">
    <source>
        <dbReference type="Proteomes" id="UP001177769"/>
    </source>
</evidence>
<proteinExistence type="predicted"/>
<evidence type="ECO:0000313" key="2">
    <source>
        <dbReference type="EMBL" id="WIT10672.1"/>
    </source>
</evidence>
<accession>A0AA95SLU5</accession>
<dbReference type="Pfam" id="PF13689">
    <property type="entry name" value="DUF4154"/>
    <property type="match status" value="1"/>
</dbReference>
<dbReference type="InterPro" id="IPR025293">
    <property type="entry name" value="YfiR/HmsC-like"/>
</dbReference>
<dbReference type="RefSeq" id="WP_285231746.1">
    <property type="nucleotide sequence ID" value="NZ_CP116346.1"/>
</dbReference>
<sequence>MRAARARLLLAGSLALALAAGQQAHAQAVPEYAMKATYLYNFMVFAEWPNQDAHGAPESLQLCVFGPDNFGTALNSLEGKNVNGRKLVVQRASSLASLRRCHLLFVTEREAPNMAAIQNVLGEAPVLTVADSPLASGAAILLSLDGRRLVFDVNVQRIKKAGITLSSKVLQLARSAS</sequence>
<feature type="signal peptide" evidence="1">
    <location>
        <begin position="1"/>
        <end position="26"/>
    </location>
</feature>
<name>A0AA95SLU5_9BURK</name>
<organism evidence="2 3">
    <name type="scientific">Paucibacter sediminis</name>
    <dbReference type="NCBI Taxonomy" id="3019553"/>
    <lineage>
        <taxon>Bacteria</taxon>
        <taxon>Pseudomonadati</taxon>
        <taxon>Pseudomonadota</taxon>
        <taxon>Betaproteobacteria</taxon>
        <taxon>Burkholderiales</taxon>
        <taxon>Sphaerotilaceae</taxon>
        <taxon>Roseateles</taxon>
    </lineage>
</organism>
<dbReference type="AlphaFoldDB" id="A0AA95SLU5"/>
<protein>
    <submittedName>
        <fullName evidence="2">YfiR family protein</fullName>
    </submittedName>
</protein>
<dbReference type="KEGG" id="pais:PFX98_17375"/>
<keyword evidence="1" id="KW-0732">Signal</keyword>
<keyword evidence="3" id="KW-1185">Reference proteome</keyword>
<feature type="chain" id="PRO_5041718748" evidence="1">
    <location>
        <begin position="27"/>
        <end position="177"/>
    </location>
</feature>
<evidence type="ECO:0000256" key="1">
    <source>
        <dbReference type="SAM" id="SignalP"/>
    </source>
</evidence>
<gene>
    <name evidence="2" type="ORF">PFX98_17375</name>
</gene>